<dbReference type="OMA" id="LEDNIKW"/>
<reference evidence="1" key="1">
    <citation type="submission" date="2025-08" db="UniProtKB">
        <authorList>
            <consortium name="Ensembl"/>
        </authorList>
    </citation>
    <scope>IDENTIFICATION</scope>
</reference>
<dbReference type="Pfam" id="PF14769">
    <property type="entry name" value="CLAMP"/>
    <property type="match status" value="1"/>
</dbReference>
<accession>A0A8D0GRU2</accession>
<dbReference type="Proteomes" id="UP000694392">
    <property type="component" value="Unplaced"/>
</dbReference>
<keyword evidence="2" id="KW-1185">Reference proteome</keyword>
<sequence>KTQAQPGLPSNPSRVIAERWPLTFLSPVGRTTAPMRGGMGGTPHSLLQSCPIFHRGRGQLEEFLDFKLYKTSLKEAVLLDYYVSGFWWAKEMGFSQIELSGFMTLLNLLLENLNTEHMTLQDNIKELGRTMAGVGQPHSEKSSGLNFFNIDQAKAIISYLKSSLFQHYKLYEYLFHSPREELVIGNENVVELVKPADAPFPAPLEEGIACDIYSRFIASPPAGEMETEVRIIDEESSPEELETEALDVDPLAGFTVEDVKLVLGQITNEIIGSLQTEINEKLQMQEEAYNVRIDKLKKT</sequence>
<proteinExistence type="predicted"/>
<evidence type="ECO:0000313" key="1">
    <source>
        <dbReference type="Ensembl" id="ENSSPUP00000010495.1"/>
    </source>
</evidence>
<dbReference type="AlphaFoldDB" id="A0A8D0GRU2"/>
<reference evidence="1" key="2">
    <citation type="submission" date="2025-09" db="UniProtKB">
        <authorList>
            <consortium name="Ensembl"/>
        </authorList>
    </citation>
    <scope>IDENTIFICATION</scope>
</reference>
<dbReference type="PANTHER" id="PTHR28457">
    <property type="entry name" value="COILED-COIL DOMAIN-CONTAINING PROTEIN 189"/>
    <property type="match status" value="1"/>
</dbReference>
<dbReference type="Ensembl" id="ENSSPUT00000011197.1">
    <property type="protein sequence ID" value="ENSSPUP00000010495.1"/>
    <property type="gene ID" value="ENSSPUG00000008065.1"/>
</dbReference>
<protein>
    <submittedName>
        <fullName evidence="1">Ciliary associated calcium binding coiled-coil 1</fullName>
    </submittedName>
</protein>
<name>A0A8D0GRU2_SPHPU</name>
<organism evidence="1 2">
    <name type="scientific">Sphenodon punctatus</name>
    <name type="common">Tuatara</name>
    <name type="synonym">Hatteria punctata</name>
    <dbReference type="NCBI Taxonomy" id="8508"/>
    <lineage>
        <taxon>Eukaryota</taxon>
        <taxon>Metazoa</taxon>
        <taxon>Chordata</taxon>
        <taxon>Craniata</taxon>
        <taxon>Vertebrata</taxon>
        <taxon>Euteleostomi</taxon>
        <taxon>Lepidosauria</taxon>
        <taxon>Sphenodontia</taxon>
        <taxon>Sphenodontidae</taxon>
        <taxon>Sphenodon</taxon>
    </lineage>
</organism>
<dbReference type="PANTHER" id="PTHR28457:SF3">
    <property type="entry name" value="CILIARY-ASSOCIATED CALCIUM-BINDING COILED-COIL PROTEIN 1"/>
    <property type="match status" value="1"/>
</dbReference>
<dbReference type="GeneTree" id="ENSGT00390000004181"/>
<gene>
    <name evidence="1" type="primary">CABCOCO1</name>
</gene>
<evidence type="ECO:0000313" key="2">
    <source>
        <dbReference type="Proteomes" id="UP000694392"/>
    </source>
</evidence>
<dbReference type="InterPro" id="IPR032727">
    <property type="entry name" value="CLAMP"/>
</dbReference>